<sequence length="135" mass="15975">MAVNNMDSKITSAYYDMLSLKRFLLRVQKEPFFNEIISYSVLRDSCLVIFEIYKTIIKDIEILPIEIKEIRNGIKLYRNGANDKIFEEIIGIHVDNYKSYTDNVGFYLKDGDMMGSTIYVEYLIRRLQYLKETND</sequence>
<protein>
    <submittedName>
        <fullName evidence="1">Uncharacterized protein</fullName>
    </submittedName>
</protein>
<dbReference type="RefSeq" id="WP_192599951.1">
    <property type="nucleotide sequence ID" value="NZ_JADBEL010000024.1"/>
</dbReference>
<dbReference type="Proteomes" id="UP000658225">
    <property type="component" value="Unassembled WGS sequence"/>
</dbReference>
<accession>A0A927R7S5</accession>
<name>A0A927R7S5_9BACL</name>
<evidence type="ECO:0000313" key="2">
    <source>
        <dbReference type="Proteomes" id="UP000658225"/>
    </source>
</evidence>
<proteinExistence type="predicted"/>
<keyword evidence="2" id="KW-1185">Reference proteome</keyword>
<dbReference type="AlphaFoldDB" id="A0A927R7S5"/>
<comment type="caution">
    <text evidence="1">The sequence shown here is derived from an EMBL/GenBank/DDBJ whole genome shotgun (WGS) entry which is preliminary data.</text>
</comment>
<evidence type="ECO:0000313" key="1">
    <source>
        <dbReference type="EMBL" id="MBE1556289.1"/>
    </source>
</evidence>
<gene>
    <name evidence="1" type="ORF">H4683_003412</name>
</gene>
<reference evidence="1" key="1">
    <citation type="submission" date="2020-10" db="EMBL/GenBank/DDBJ databases">
        <title>Genomic Encyclopedia of Type Strains, Phase IV (KMG-IV): sequencing the most valuable type-strain genomes for metagenomic binning, comparative biology and taxonomic classification.</title>
        <authorList>
            <person name="Goeker M."/>
        </authorList>
    </citation>
    <scope>NUCLEOTIDE SEQUENCE</scope>
    <source>
        <strain evidence="1">DSM 13886</strain>
    </source>
</reference>
<dbReference type="EMBL" id="JADBEL010000024">
    <property type="protein sequence ID" value="MBE1556289.1"/>
    <property type="molecule type" value="Genomic_DNA"/>
</dbReference>
<organism evidence="1 2">
    <name type="scientific">Sporosarcina limicola</name>
    <dbReference type="NCBI Taxonomy" id="34101"/>
    <lineage>
        <taxon>Bacteria</taxon>
        <taxon>Bacillati</taxon>
        <taxon>Bacillota</taxon>
        <taxon>Bacilli</taxon>
        <taxon>Bacillales</taxon>
        <taxon>Caryophanaceae</taxon>
        <taxon>Sporosarcina</taxon>
    </lineage>
</organism>